<dbReference type="Proteomes" id="UP001152519">
    <property type="component" value="Unassembled WGS sequence"/>
</dbReference>
<evidence type="ECO:0000313" key="3">
    <source>
        <dbReference type="Proteomes" id="UP001152519"/>
    </source>
</evidence>
<reference evidence="2" key="1">
    <citation type="submission" date="2021-05" db="EMBL/GenBank/DDBJ databases">
        <authorList>
            <person name="Arsene-Ploetze F."/>
        </authorList>
    </citation>
    <scope>NUCLEOTIDE SEQUENCE</scope>
    <source>
        <strain evidence="2">DSM 42138</strain>
    </source>
</reference>
<gene>
    <name evidence="2" type="ORF">SCOCK_170112</name>
</gene>
<name>A0A9W4DM74_9ACTN</name>
<comment type="caution">
    <text evidence="2">The sequence shown here is derived from an EMBL/GenBank/DDBJ whole genome shotgun (WGS) entry which is preliminary data.</text>
</comment>
<feature type="compositionally biased region" description="Basic and acidic residues" evidence="1">
    <location>
        <begin position="124"/>
        <end position="138"/>
    </location>
</feature>
<feature type="region of interest" description="Disordered" evidence="1">
    <location>
        <begin position="223"/>
        <end position="244"/>
    </location>
</feature>
<organism evidence="2 3">
    <name type="scientific">Actinacidiphila cocklensis</name>
    <dbReference type="NCBI Taxonomy" id="887465"/>
    <lineage>
        <taxon>Bacteria</taxon>
        <taxon>Bacillati</taxon>
        <taxon>Actinomycetota</taxon>
        <taxon>Actinomycetes</taxon>
        <taxon>Kitasatosporales</taxon>
        <taxon>Streptomycetaceae</taxon>
        <taxon>Actinacidiphila</taxon>
    </lineage>
</organism>
<feature type="region of interest" description="Disordered" evidence="1">
    <location>
        <begin position="150"/>
        <end position="182"/>
    </location>
</feature>
<feature type="compositionally biased region" description="Gly residues" evidence="1">
    <location>
        <begin position="225"/>
        <end position="234"/>
    </location>
</feature>
<feature type="region of interest" description="Disordered" evidence="1">
    <location>
        <begin position="57"/>
        <end position="76"/>
    </location>
</feature>
<evidence type="ECO:0000313" key="2">
    <source>
        <dbReference type="EMBL" id="CAG6392554.1"/>
    </source>
</evidence>
<proteinExistence type="predicted"/>
<feature type="compositionally biased region" description="Basic residues" evidence="1">
    <location>
        <begin position="57"/>
        <end position="67"/>
    </location>
</feature>
<feature type="compositionally biased region" description="Low complexity" evidence="1">
    <location>
        <begin position="150"/>
        <end position="180"/>
    </location>
</feature>
<sequence length="244" mass="25786">MAHDHPPRFVRWRLRQLLPFVLVLPRHPDLRQPRGRARHPADRPDPRTVAVLRLRHGTGGRVQRRKQPPGAARGAARASVGTVLAVVPAAAARAARRLPGRGLPAAARGLHPAAGAAARLRRQRLPEPEPQRERERLPGDAAAALAQRLRGGPAGAAAPRTAAAGARRAPRGAVPAAQPRPGRRRLLPGLIITGGLAGWCGDHTPPQRAAHLPRQVAARCRHAGGGRGAVGARGGPPLDAGRRR</sequence>
<feature type="region of interest" description="Disordered" evidence="1">
    <location>
        <begin position="103"/>
        <end position="138"/>
    </location>
</feature>
<keyword evidence="3" id="KW-1185">Reference proteome</keyword>
<dbReference type="AlphaFoldDB" id="A0A9W4DM74"/>
<dbReference type="EMBL" id="CAJSLV010000045">
    <property type="protein sequence ID" value="CAG6392554.1"/>
    <property type="molecule type" value="Genomic_DNA"/>
</dbReference>
<feature type="compositionally biased region" description="Low complexity" evidence="1">
    <location>
        <begin position="103"/>
        <end position="118"/>
    </location>
</feature>
<evidence type="ECO:0000256" key="1">
    <source>
        <dbReference type="SAM" id="MobiDB-lite"/>
    </source>
</evidence>
<accession>A0A9W4DM74</accession>
<protein>
    <submittedName>
        <fullName evidence="2">Uncharacterized protein</fullName>
    </submittedName>
</protein>